<keyword evidence="5" id="KW-0411">Iron-sulfur</keyword>
<sequence length="277" mass="30100">MRYVKAGKIKETVARLCLEANFNLRPDVLEALKRAYISEGNRRAKRILKATIDNARIAKKDKLAICQDTGMPVVFVELGQDVHIKSGLLTDAINKGVESGYNKGFLRNSIVADPVLRGKSGYQPAVIHTEIVKGNRIKLTVLPKGFGCENKGRVRMFNPTVGMAKIKEFVLEVVKKAGPDACPPFVVGIGIGGTQDYACLLAKKALLHKLKAKSEKLKTMEQDLLKEINKLNIGPMGLGGKTTALAVNVEKYPTHIAGLPVCVNISCHATRSATTII</sequence>
<dbReference type="GO" id="GO:0004333">
    <property type="term" value="F:fumarate hydratase activity"/>
    <property type="evidence" value="ECO:0007669"/>
    <property type="project" value="UniProtKB-EC"/>
</dbReference>
<evidence type="ECO:0000256" key="6">
    <source>
        <dbReference type="ARBA" id="ARBA00023239"/>
    </source>
</evidence>
<keyword evidence="4" id="KW-0408">Iron</keyword>
<evidence type="ECO:0000256" key="7">
    <source>
        <dbReference type="SAM" id="Coils"/>
    </source>
</evidence>
<dbReference type="NCBIfam" id="NF004885">
    <property type="entry name" value="PRK06246.1"/>
    <property type="match status" value="1"/>
</dbReference>
<evidence type="ECO:0000256" key="5">
    <source>
        <dbReference type="ARBA" id="ARBA00023014"/>
    </source>
</evidence>
<organism evidence="9 10">
    <name type="scientific">Candidatus Taenaricola geysiri</name>
    <dbReference type="NCBI Taxonomy" id="1974752"/>
    <lineage>
        <taxon>Bacteria</taxon>
        <taxon>Pseudomonadati</taxon>
        <taxon>Candidatus Omnitrophota</taxon>
        <taxon>Candidatus Taenaricola</taxon>
    </lineage>
</organism>
<keyword evidence="3" id="KW-0479">Metal-binding</keyword>
<evidence type="ECO:0000256" key="2">
    <source>
        <dbReference type="ARBA" id="ARBA00022485"/>
    </source>
</evidence>
<accession>A0A2J0LGI9</accession>
<dbReference type="InterPro" id="IPR004646">
    <property type="entry name" value="Fe-S_hydro-lyase_TtdA-typ_cat"/>
</dbReference>
<protein>
    <submittedName>
        <fullName evidence="9">Fumarate hydratase</fullName>
        <ecNumber evidence="9">4.2.1.2</ecNumber>
    </submittedName>
</protein>
<evidence type="ECO:0000256" key="4">
    <source>
        <dbReference type="ARBA" id="ARBA00023004"/>
    </source>
</evidence>
<dbReference type="PANTHER" id="PTHR30389">
    <property type="entry name" value="FUMARATE HYDRATASE-RELATED"/>
    <property type="match status" value="1"/>
</dbReference>
<comment type="caution">
    <text evidence="9">The sequence shown here is derived from an EMBL/GenBank/DDBJ whole genome shotgun (WGS) entry which is preliminary data.</text>
</comment>
<evidence type="ECO:0000256" key="3">
    <source>
        <dbReference type="ARBA" id="ARBA00022723"/>
    </source>
</evidence>
<keyword evidence="6 9" id="KW-0456">Lyase</keyword>
<feature type="coiled-coil region" evidence="7">
    <location>
        <begin position="203"/>
        <end position="230"/>
    </location>
</feature>
<evidence type="ECO:0000313" key="9">
    <source>
        <dbReference type="EMBL" id="PIW66968.1"/>
    </source>
</evidence>
<dbReference type="InterPro" id="IPR051208">
    <property type="entry name" value="Class-I_Fumarase/Tartrate_DH"/>
</dbReference>
<dbReference type="PANTHER" id="PTHR30389:SF17">
    <property type="entry name" value="L(+)-TARTRATE DEHYDRATASE SUBUNIT ALPHA-RELATED"/>
    <property type="match status" value="1"/>
</dbReference>
<dbReference type="Pfam" id="PF05681">
    <property type="entry name" value="Fumerase"/>
    <property type="match status" value="1"/>
</dbReference>
<dbReference type="NCBIfam" id="TIGR00722">
    <property type="entry name" value="ttdA_fumA_fumB"/>
    <property type="match status" value="1"/>
</dbReference>
<dbReference type="Proteomes" id="UP000231267">
    <property type="component" value="Unassembled WGS sequence"/>
</dbReference>
<gene>
    <name evidence="9" type="ORF">COW11_00560</name>
</gene>
<evidence type="ECO:0000313" key="10">
    <source>
        <dbReference type="Proteomes" id="UP000231267"/>
    </source>
</evidence>
<reference evidence="9 10" key="1">
    <citation type="submission" date="2017-09" db="EMBL/GenBank/DDBJ databases">
        <title>Depth-based differentiation of microbial function through sediment-hosted aquifers and enrichment of novel symbionts in the deep terrestrial subsurface.</title>
        <authorList>
            <person name="Probst A.J."/>
            <person name="Ladd B."/>
            <person name="Jarett J.K."/>
            <person name="Geller-Mcgrath D.E."/>
            <person name="Sieber C.M."/>
            <person name="Emerson J.B."/>
            <person name="Anantharaman K."/>
            <person name="Thomas B.C."/>
            <person name="Malmstrom R."/>
            <person name="Stieglmeier M."/>
            <person name="Klingl A."/>
            <person name="Woyke T."/>
            <person name="Ryan C.M."/>
            <person name="Banfield J.F."/>
        </authorList>
    </citation>
    <scope>NUCLEOTIDE SEQUENCE [LARGE SCALE GENOMIC DNA]</scope>
    <source>
        <strain evidence="9">CG12_big_fil_rev_8_21_14_0_65_43_15</strain>
    </source>
</reference>
<comment type="similarity">
    <text evidence="1">Belongs to the class-I fumarase family.</text>
</comment>
<evidence type="ECO:0000259" key="8">
    <source>
        <dbReference type="Pfam" id="PF05681"/>
    </source>
</evidence>
<keyword evidence="2" id="KW-0004">4Fe-4S</keyword>
<dbReference type="AlphaFoldDB" id="A0A2J0LGI9"/>
<dbReference type="EC" id="4.2.1.2" evidence="9"/>
<name>A0A2J0LGI9_9BACT</name>
<dbReference type="GO" id="GO:0051539">
    <property type="term" value="F:4 iron, 4 sulfur cluster binding"/>
    <property type="evidence" value="ECO:0007669"/>
    <property type="project" value="UniProtKB-KW"/>
</dbReference>
<evidence type="ECO:0000256" key="1">
    <source>
        <dbReference type="ARBA" id="ARBA00008876"/>
    </source>
</evidence>
<feature type="domain" description="Fe-S hydro-lyase tartrate dehydratase alpha-type catalytic" evidence="8">
    <location>
        <begin position="11"/>
        <end position="274"/>
    </location>
</feature>
<dbReference type="GO" id="GO:0046872">
    <property type="term" value="F:metal ion binding"/>
    <property type="evidence" value="ECO:0007669"/>
    <property type="project" value="UniProtKB-KW"/>
</dbReference>
<keyword evidence="7" id="KW-0175">Coiled coil</keyword>
<dbReference type="EMBL" id="PFGP01000014">
    <property type="protein sequence ID" value="PIW66968.1"/>
    <property type="molecule type" value="Genomic_DNA"/>
</dbReference>
<proteinExistence type="inferred from homology"/>